<protein>
    <submittedName>
        <fullName evidence="1">Uncharacterized protein</fullName>
    </submittedName>
</protein>
<dbReference type="InterPro" id="IPR026302">
    <property type="entry name" value="NEDD4-bd_p2"/>
</dbReference>
<dbReference type="SUPFAM" id="SSF52540">
    <property type="entry name" value="P-loop containing nucleoside triphosphate hydrolases"/>
    <property type="match status" value="1"/>
</dbReference>
<dbReference type="AlphaFoldDB" id="A0A6A3HAT1"/>
<proteinExistence type="predicted"/>
<dbReference type="Proteomes" id="UP000460718">
    <property type="component" value="Unassembled WGS sequence"/>
</dbReference>
<dbReference type="EMBL" id="QXFW01004152">
    <property type="protein sequence ID" value="KAE8966976.1"/>
    <property type="molecule type" value="Genomic_DNA"/>
</dbReference>
<organism evidence="1 2">
    <name type="scientific">Phytophthora fragariae</name>
    <dbReference type="NCBI Taxonomy" id="53985"/>
    <lineage>
        <taxon>Eukaryota</taxon>
        <taxon>Sar</taxon>
        <taxon>Stramenopiles</taxon>
        <taxon>Oomycota</taxon>
        <taxon>Peronosporomycetes</taxon>
        <taxon>Peronosporales</taxon>
        <taxon>Peronosporaceae</taxon>
        <taxon>Phytophthora</taxon>
    </lineage>
</organism>
<dbReference type="InterPro" id="IPR027417">
    <property type="entry name" value="P-loop_NTPase"/>
</dbReference>
<dbReference type="Pfam" id="PF13671">
    <property type="entry name" value="AAA_33"/>
    <property type="match status" value="1"/>
</dbReference>
<evidence type="ECO:0000313" key="2">
    <source>
        <dbReference type="Proteomes" id="UP000460718"/>
    </source>
</evidence>
<gene>
    <name evidence="1" type="ORF">PF011_g27735</name>
</gene>
<evidence type="ECO:0000313" key="1">
    <source>
        <dbReference type="EMBL" id="KAE8966976.1"/>
    </source>
</evidence>
<dbReference type="Gene3D" id="3.40.50.300">
    <property type="entry name" value="P-loop containing nucleotide triphosphate hydrolases"/>
    <property type="match status" value="1"/>
</dbReference>
<comment type="caution">
    <text evidence="1">The sequence shown here is derived from an EMBL/GenBank/DDBJ whole genome shotgun (WGS) entry which is preliminary data.</text>
</comment>
<dbReference type="PANTHER" id="PTHR13308:SF40">
    <property type="entry name" value="NEDD4-BINDING PROTEIN 2-LIKE 1"/>
    <property type="match status" value="1"/>
</dbReference>
<sequence length="199" mass="23459">MEREAYNLVDNYRAHRDDYREHMNYPPRLFLIMRGLPGSGKSTFALEVARYADQFGLSTLICSADKFFQRGGAYVFDRNRLHEAHETCYTQYREALERRLDRGIDIVIVDNTNLRPHELKRYLDLQIRSDKLAVASFECPRGPAEATILLGRAIAAGHDIPGNTFMEYYEIWRRVFHIRLHHSCSHDYVIKLDEFMRDR</sequence>
<name>A0A6A3HAT1_9STRA</name>
<dbReference type="PANTHER" id="PTHR13308">
    <property type="entry name" value="NEDD4-BINDING PROTEIN 2-LIKE 1"/>
    <property type="match status" value="1"/>
</dbReference>
<accession>A0A6A3HAT1</accession>
<reference evidence="1 2" key="1">
    <citation type="submission" date="2018-09" db="EMBL/GenBank/DDBJ databases">
        <title>Genomic investigation of the strawberry pathogen Phytophthora fragariae indicates pathogenicity is determined by transcriptional variation in three key races.</title>
        <authorList>
            <person name="Adams T.M."/>
            <person name="Armitage A.D."/>
            <person name="Sobczyk M.K."/>
            <person name="Bates H.J."/>
            <person name="Dunwell J.M."/>
            <person name="Nellist C.F."/>
            <person name="Harrison R.J."/>
        </authorList>
    </citation>
    <scope>NUCLEOTIDE SEQUENCE [LARGE SCALE GENOMIC DNA]</scope>
    <source>
        <strain evidence="1 2">SCRP245</strain>
    </source>
</reference>